<keyword evidence="2" id="KW-1185">Reference proteome</keyword>
<organism evidence="2 3">
    <name type="scientific">Haemonchus contortus</name>
    <name type="common">Barber pole worm</name>
    <dbReference type="NCBI Taxonomy" id="6289"/>
    <lineage>
        <taxon>Eukaryota</taxon>
        <taxon>Metazoa</taxon>
        <taxon>Ecdysozoa</taxon>
        <taxon>Nematoda</taxon>
        <taxon>Chromadorea</taxon>
        <taxon>Rhabditida</taxon>
        <taxon>Rhabditina</taxon>
        <taxon>Rhabditomorpha</taxon>
        <taxon>Strongyloidea</taxon>
        <taxon>Trichostrongylidae</taxon>
        <taxon>Haemonchus</taxon>
    </lineage>
</organism>
<evidence type="ECO:0000313" key="3">
    <source>
        <dbReference type="WBParaSite" id="HCON_00064060-00001"/>
    </source>
</evidence>
<accession>A0A7I4Y9K0</accession>
<dbReference type="OrthoDB" id="6077919at2759"/>
<dbReference type="OMA" id="HCKEKEH"/>
<evidence type="ECO:0000259" key="1">
    <source>
        <dbReference type="PROSITE" id="PS00028"/>
    </source>
</evidence>
<dbReference type="WBParaSite" id="HCON_00064060-00001">
    <property type="protein sequence ID" value="HCON_00064060-00001"/>
    <property type="gene ID" value="HCON_00064060"/>
</dbReference>
<proteinExistence type="predicted"/>
<sequence>MESRLIYFFRQSIKCPLCDACSPSKYHLAEHICRHLSYRKYECKTCAELFYTKEERGAHCIERDHIHTNQVKISQYCEHFVSIFLKDAEYVALHGVDAVVQQRTRASMA</sequence>
<dbReference type="SUPFAM" id="SSF57667">
    <property type="entry name" value="beta-beta-alpha zinc fingers"/>
    <property type="match status" value="1"/>
</dbReference>
<dbReference type="InterPro" id="IPR013087">
    <property type="entry name" value="Znf_C2H2_type"/>
</dbReference>
<protein>
    <submittedName>
        <fullName evidence="3">C2H2-type domain-containing protein</fullName>
    </submittedName>
</protein>
<dbReference type="SMART" id="SM00355">
    <property type="entry name" value="ZnF_C2H2"/>
    <property type="match status" value="2"/>
</dbReference>
<feature type="domain" description="C2H2-type" evidence="1">
    <location>
        <begin position="43"/>
        <end position="65"/>
    </location>
</feature>
<dbReference type="InterPro" id="IPR036236">
    <property type="entry name" value="Znf_C2H2_sf"/>
</dbReference>
<name>A0A7I4Y9K0_HAECO</name>
<dbReference type="Proteomes" id="UP000025227">
    <property type="component" value="Unplaced"/>
</dbReference>
<reference evidence="3" key="1">
    <citation type="submission" date="2020-12" db="UniProtKB">
        <authorList>
            <consortium name="WormBaseParasite"/>
        </authorList>
    </citation>
    <scope>IDENTIFICATION</scope>
    <source>
        <strain evidence="3">MHco3</strain>
    </source>
</reference>
<evidence type="ECO:0000313" key="2">
    <source>
        <dbReference type="Proteomes" id="UP000025227"/>
    </source>
</evidence>
<dbReference type="PROSITE" id="PS00028">
    <property type="entry name" value="ZINC_FINGER_C2H2_1"/>
    <property type="match status" value="1"/>
</dbReference>
<dbReference type="AlphaFoldDB" id="A0A7I4Y9K0"/>